<feature type="non-terminal residue" evidence="1">
    <location>
        <position position="125"/>
    </location>
</feature>
<dbReference type="EMBL" id="ML208337">
    <property type="protein sequence ID" value="TFK69085.1"/>
    <property type="molecule type" value="Genomic_DNA"/>
</dbReference>
<dbReference type="Proteomes" id="UP000308600">
    <property type="component" value="Unassembled WGS sequence"/>
</dbReference>
<name>A0ACD3ATH5_9AGAR</name>
<organism evidence="1 2">
    <name type="scientific">Pluteus cervinus</name>
    <dbReference type="NCBI Taxonomy" id="181527"/>
    <lineage>
        <taxon>Eukaryota</taxon>
        <taxon>Fungi</taxon>
        <taxon>Dikarya</taxon>
        <taxon>Basidiomycota</taxon>
        <taxon>Agaricomycotina</taxon>
        <taxon>Agaricomycetes</taxon>
        <taxon>Agaricomycetidae</taxon>
        <taxon>Agaricales</taxon>
        <taxon>Pluteineae</taxon>
        <taxon>Pluteaceae</taxon>
        <taxon>Pluteus</taxon>
    </lineage>
</organism>
<evidence type="ECO:0000313" key="2">
    <source>
        <dbReference type="Proteomes" id="UP000308600"/>
    </source>
</evidence>
<sequence>MRPFGACPAATVIMTVKTTLQLPWYHCWRPSRVPLEVSNYSQRDPTNSFNGCRSWWHRTSSLQVMRSATRNPEKIMSPGRPAAIISEGRVQLSLCRHEVPLPLHWGMQVVKTTKHARLKSESIHI</sequence>
<gene>
    <name evidence="1" type="ORF">BDN72DRAFT_840962</name>
</gene>
<proteinExistence type="predicted"/>
<evidence type="ECO:0000313" key="1">
    <source>
        <dbReference type="EMBL" id="TFK69085.1"/>
    </source>
</evidence>
<reference evidence="1 2" key="1">
    <citation type="journal article" date="2019" name="Nat. Ecol. Evol.">
        <title>Megaphylogeny resolves global patterns of mushroom evolution.</title>
        <authorList>
            <person name="Varga T."/>
            <person name="Krizsan K."/>
            <person name="Foldi C."/>
            <person name="Dima B."/>
            <person name="Sanchez-Garcia M."/>
            <person name="Sanchez-Ramirez S."/>
            <person name="Szollosi G.J."/>
            <person name="Szarkandi J.G."/>
            <person name="Papp V."/>
            <person name="Albert L."/>
            <person name="Andreopoulos W."/>
            <person name="Angelini C."/>
            <person name="Antonin V."/>
            <person name="Barry K.W."/>
            <person name="Bougher N.L."/>
            <person name="Buchanan P."/>
            <person name="Buyck B."/>
            <person name="Bense V."/>
            <person name="Catcheside P."/>
            <person name="Chovatia M."/>
            <person name="Cooper J."/>
            <person name="Damon W."/>
            <person name="Desjardin D."/>
            <person name="Finy P."/>
            <person name="Geml J."/>
            <person name="Haridas S."/>
            <person name="Hughes K."/>
            <person name="Justo A."/>
            <person name="Karasinski D."/>
            <person name="Kautmanova I."/>
            <person name="Kiss B."/>
            <person name="Kocsube S."/>
            <person name="Kotiranta H."/>
            <person name="LaButti K.M."/>
            <person name="Lechner B.E."/>
            <person name="Liimatainen K."/>
            <person name="Lipzen A."/>
            <person name="Lukacs Z."/>
            <person name="Mihaltcheva S."/>
            <person name="Morgado L.N."/>
            <person name="Niskanen T."/>
            <person name="Noordeloos M.E."/>
            <person name="Ohm R.A."/>
            <person name="Ortiz-Santana B."/>
            <person name="Ovrebo C."/>
            <person name="Racz N."/>
            <person name="Riley R."/>
            <person name="Savchenko A."/>
            <person name="Shiryaev A."/>
            <person name="Soop K."/>
            <person name="Spirin V."/>
            <person name="Szebenyi C."/>
            <person name="Tomsovsky M."/>
            <person name="Tulloss R.E."/>
            <person name="Uehling J."/>
            <person name="Grigoriev I.V."/>
            <person name="Vagvolgyi C."/>
            <person name="Papp T."/>
            <person name="Martin F.M."/>
            <person name="Miettinen O."/>
            <person name="Hibbett D.S."/>
            <person name="Nagy L.G."/>
        </authorList>
    </citation>
    <scope>NUCLEOTIDE SEQUENCE [LARGE SCALE GENOMIC DNA]</scope>
    <source>
        <strain evidence="1 2">NL-1719</strain>
    </source>
</reference>
<accession>A0ACD3ATH5</accession>
<protein>
    <submittedName>
        <fullName evidence="1">Uncharacterized protein</fullName>
    </submittedName>
</protein>
<keyword evidence="2" id="KW-1185">Reference proteome</keyword>